<organism evidence="1 2">
    <name type="scientific">Vagococcus carniphilus</name>
    <dbReference type="NCBI Taxonomy" id="218144"/>
    <lineage>
        <taxon>Bacteria</taxon>
        <taxon>Bacillati</taxon>
        <taxon>Bacillota</taxon>
        <taxon>Bacilli</taxon>
        <taxon>Lactobacillales</taxon>
        <taxon>Enterococcaceae</taxon>
        <taxon>Vagococcus</taxon>
    </lineage>
</organism>
<protein>
    <recommendedName>
        <fullName evidence="3">MucBP domain-containing protein</fullName>
    </recommendedName>
</protein>
<dbReference type="AlphaFoldDB" id="A0AAW8UBL5"/>
<proteinExistence type="predicted"/>
<evidence type="ECO:0000313" key="2">
    <source>
        <dbReference type="Proteomes" id="UP001268577"/>
    </source>
</evidence>
<reference evidence="1" key="1">
    <citation type="submission" date="2023-03" db="EMBL/GenBank/DDBJ databases">
        <authorList>
            <person name="Shen W."/>
            <person name="Cai J."/>
        </authorList>
    </citation>
    <scope>NUCLEOTIDE SEQUENCE</scope>
    <source>
        <strain evidence="1">P96-3</strain>
    </source>
</reference>
<evidence type="ECO:0000313" key="1">
    <source>
        <dbReference type="EMBL" id="MDT2834385.1"/>
    </source>
</evidence>
<dbReference type="Proteomes" id="UP001268577">
    <property type="component" value="Unassembled WGS sequence"/>
</dbReference>
<accession>A0AAW8UBL5</accession>
<comment type="caution">
    <text evidence="1">The sequence shown here is derived from an EMBL/GenBank/DDBJ whole genome shotgun (WGS) entry which is preliminary data.</text>
</comment>
<evidence type="ECO:0008006" key="3">
    <source>
        <dbReference type="Google" id="ProtNLM"/>
    </source>
</evidence>
<gene>
    <name evidence="1" type="ORF">P7H70_10090</name>
</gene>
<dbReference type="RefSeq" id="WP_311985388.1">
    <property type="nucleotide sequence ID" value="NZ_JARQBZ010000018.1"/>
</dbReference>
<name>A0AAW8UBL5_9ENTE</name>
<dbReference type="EMBL" id="JARQBZ010000018">
    <property type="protein sequence ID" value="MDT2834385.1"/>
    <property type="molecule type" value="Genomic_DNA"/>
</dbReference>
<sequence length="256" mass="29767">MNKFKLDQKISKAIVDGTLKGYLQYLEERKEKKKSMNVSGAYAWTKGNHIDDQVSKIGKSPNIQFQIEKAGYTWEYLQFTVNDNEENFMVIVKNSKRVQKSFDDQKKKTKIDDNNYLVNYADINTEVLKDRNQKQVVQPEQIQLELTDPEEIKAVLEGNPLTVKQSYSRFYIVTYEIDDETKLITSIKLTMPNRQTMNLELIEDLSYLIPQSEYEVTPDDVEPIMNEIISDKTIFSGDSNAFGYSVPEEEEKQDEL</sequence>